<evidence type="ECO:0000256" key="5">
    <source>
        <dbReference type="SAM" id="Coils"/>
    </source>
</evidence>
<evidence type="ECO:0000256" key="1">
    <source>
        <dbReference type="ARBA" id="ARBA00004123"/>
    </source>
</evidence>
<dbReference type="KEGG" id="smo:SELMODRAFT_16039"/>
<accession>D8RRH4</accession>
<keyword evidence="5" id="KW-0175">Coiled coil</keyword>
<dbReference type="SMART" id="SM00353">
    <property type="entry name" value="HLH"/>
    <property type="match status" value="1"/>
</dbReference>
<dbReference type="SUPFAM" id="SSF47459">
    <property type="entry name" value="HLH, helix-loop-helix DNA-binding domain"/>
    <property type="match status" value="1"/>
</dbReference>
<evidence type="ECO:0000256" key="4">
    <source>
        <dbReference type="ARBA" id="ARBA00023242"/>
    </source>
</evidence>
<comment type="subcellular location">
    <subcellularLocation>
        <location evidence="1">Nucleus</location>
    </subcellularLocation>
</comment>
<proteinExistence type="predicted"/>
<dbReference type="InParanoid" id="D8RRH4"/>
<dbReference type="PANTHER" id="PTHR31945">
    <property type="entry name" value="TRANSCRIPTION FACTOR SCREAM2-RELATED"/>
    <property type="match status" value="1"/>
</dbReference>
<keyword evidence="4" id="KW-0539">Nucleus</keyword>
<keyword evidence="2" id="KW-0805">Transcription regulation</keyword>
<evidence type="ECO:0000259" key="6">
    <source>
        <dbReference type="PROSITE" id="PS50888"/>
    </source>
</evidence>
<dbReference type="InterPro" id="IPR051358">
    <property type="entry name" value="TF_AMS/ICE1/BHLH6-like"/>
</dbReference>
<dbReference type="Gramene" id="EFJ25243">
    <property type="protein sequence ID" value="EFJ25243"/>
    <property type="gene ID" value="SELMODRAFT_16039"/>
</dbReference>
<name>D8RRH4_SELML</name>
<evidence type="ECO:0000256" key="3">
    <source>
        <dbReference type="ARBA" id="ARBA00023163"/>
    </source>
</evidence>
<dbReference type="InterPro" id="IPR011598">
    <property type="entry name" value="bHLH_dom"/>
</dbReference>
<feature type="domain" description="BHLH" evidence="6">
    <location>
        <begin position="3"/>
        <end position="52"/>
    </location>
</feature>
<feature type="non-terminal residue" evidence="7">
    <location>
        <position position="1"/>
    </location>
</feature>
<dbReference type="EMBL" id="GL377587">
    <property type="protein sequence ID" value="EFJ25243.1"/>
    <property type="molecule type" value="Genomic_DNA"/>
</dbReference>
<dbReference type="Pfam" id="PF00010">
    <property type="entry name" value="HLH"/>
    <property type="match status" value="1"/>
</dbReference>
<evidence type="ECO:0000313" key="7">
    <source>
        <dbReference type="EMBL" id="EFJ25243.1"/>
    </source>
</evidence>
<organism evidence="8">
    <name type="scientific">Selaginella moellendorffii</name>
    <name type="common">Spikemoss</name>
    <dbReference type="NCBI Taxonomy" id="88036"/>
    <lineage>
        <taxon>Eukaryota</taxon>
        <taxon>Viridiplantae</taxon>
        <taxon>Streptophyta</taxon>
        <taxon>Embryophyta</taxon>
        <taxon>Tracheophyta</taxon>
        <taxon>Lycopodiopsida</taxon>
        <taxon>Selaginellales</taxon>
        <taxon>Selaginellaceae</taxon>
        <taxon>Selaginella</taxon>
    </lineage>
</organism>
<dbReference type="GO" id="GO:0005634">
    <property type="term" value="C:nucleus"/>
    <property type="evidence" value="ECO:0000318"/>
    <property type="project" value="GO_Central"/>
</dbReference>
<evidence type="ECO:0000313" key="8">
    <source>
        <dbReference type="Proteomes" id="UP000001514"/>
    </source>
</evidence>
<keyword evidence="8" id="KW-1185">Reference proteome</keyword>
<dbReference type="eggNOG" id="ENOG502QWG4">
    <property type="taxonomic scope" value="Eukaryota"/>
</dbReference>
<dbReference type="FunCoup" id="D8RRH4">
    <property type="interactions" value="81"/>
</dbReference>
<dbReference type="PANTHER" id="PTHR31945:SF144">
    <property type="entry name" value="BHLH DOMAIN-CONTAINING PROTEIN"/>
    <property type="match status" value="1"/>
</dbReference>
<evidence type="ECO:0000256" key="2">
    <source>
        <dbReference type="ARBA" id="ARBA00023015"/>
    </source>
</evidence>
<dbReference type="GO" id="GO:0003700">
    <property type="term" value="F:DNA-binding transcription factor activity"/>
    <property type="evidence" value="ECO:0000318"/>
    <property type="project" value="GO_Central"/>
</dbReference>
<dbReference type="PROSITE" id="PS50888">
    <property type="entry name" value="BHLH"/>
    <property type="match status" value="1"/>
</dbReference>
<dbReference type="InterPro" id="IPR054502">
    <property type="entry name" value="bHLH-TF_ACT-like_plant"/>
</dbReference>
<feature type="non-terminal residue" evidence="7">
    <location>
        <position position="169"/>
    </location>
</feature>
<dbReference type="Gene3D" id="4.10.280.10">
    <property type="entry name" value="Helix-loop-helix DNA-binding domain"/>
    <property type="match status" value="1"/>
</dbReference>
<dbReference type="Pfam" id="PF22754">
    <property type="entry name" value="bHLH-TF_ACT-like_plant"/>
    <property type="match status" value="1"/>
</dbReference>
<dbReference type="GO" id="GO:0043565">
    <property type="term" value="F:sequence-specific DNA binding"/>
    <property type="evidence" value="ECO:0000318"/>
    <property type="project" value="GO_Central"/>
</dbReference>
<dbReference type="HOGENOM" id="CLU_035660_2_0_1"/>
<gene>
    <name evidence="7" type="ORF">SELMODRAFT_16039</name>
</gene>
<sequence length="169" mass="18859">AAGSASKNLVSERKRRKKLNERLYSLRAIVPKISKMDKASIVADAIDYVQELQGKVQELQEDVSSLEAAERREVELGSLFHRRRPALRQAAQPRLPQSSRGSSLSFVSIYKFVLLQLEVSKLEEQVFYLRINCGNSDGVLIQLAKAFESIGLEFSSASLSSFQGKIINS</sequence>
<keyword evidence="3" id="KW-0804">Transcription</keyword>
<protein>
    <recommendedName>
        <fullName evidence="6">BHLH domain-containing protein</fullName>
    </recommendedName>
</protein>
<dbReference type="GO" id="GO:0046983">
    <property type="term" value="F:protein dimerization activity"/>
    <property type="evidence" value="ECO:0007669"/>
    <property type="project" value="InterPro"/>
</dbReference>
<dbReference type="AlphaFoldDB" id="D8RRH4"/>
<dbReference type="STRING" id="88036.D8RRH4"/>
<feature type="coiled-coil region" evidence="5">
    <location>
        <begin position="42"/>
        <end position="69"/>
    </location>
</feature>
<dbReference type="OMA" id="GCLMHTV"/>
<reference evidence="7 8" key="1">
    <citation type="journal article" date="2011" name="Science">
        <title>The Selaginella genome identifies genetic changes associated with the evolution of vascular plants.</title>
        <authorList>
            <person name="Banks J.A."/>
            <person name="Nishiyama T."/>
            <person name="Hasebe M."/>
            <person name="Bowman J.L."/>
            <person name="Gribskov M."/>
            <person name="dePamphilis C."/>
            <person name="Albert V.A."/>
            <person name="Aono N."/>
            <person name="Aoyama T."/>
            <person name="Ambrose B.A."/>
            <person name="Ashton N.W."/>
            <person name="Axtell M.J."/>
            <person name="Barker E."/>
            <person name="Barker M.S."/>
            <person name="Bennetzen J.L."/>
            <person name="Bonawitz N.D."/>
            <person name="Chapple C."/>
            <person name="Cheng C."/>
            <person name="Correa L.G."/>
            <person name="Dacre M."/>
            <person name="DeBarry J."/>
            <person name="Dreyer I."/>
            <person name="Elias M."/>
            <person name="Engstrom E.M."/>
            <person name="Estelle M."/>
            <person name="Feng L."/>
            <person name="Finet C."/>
            <person name="Floyd S.K."/>
            <person name="Frommer W.B."/>
            <person name="Fujita T."/>
            <person name="Gramzow L."/>
            <person name="Gutensohn M."/>
            <person name="Harholt J."/>
            <person name="Hattori M."/>
            <person name="Heyl A."/>
            <person name="Hirai T."/>
            <person name="Hiwatashi Y."/>
            <person name="Ishikawa M."/>
            <person name="Iwata M."/>
            <person name="Karol K.G."/>
            <person name="Koehler B."/>
            <person name="Kolukisaoglu U."/>
            <person name="Kubo M."/>
            <person name="Kurata T."/>
            <person name="Lalonde S."/>
            <person name="Li K."/>
            <person name="Li Y."/>
            <person name="Litt A."/>
            <person name="Lyons E."/>
            <person name="Manning G."/>
            <person name="Maruyama T."/>
            <person name="Michael T.P."/>
            <person name="Mikami K."/>
            <person name="Miyazaki S."/>
            <person name="Morinaga S."/>
            <person name="Murata T."/>
            <person name="Mueller-Roeber B."/>
            <person name="Nelson D.R."/>
            <person name="Obara M."/>
            <person name="Oguri Y."/>
            <person name="Olmstead R.G."/>
            <person name="Onodera N."/>
            <person name="Petersen B.L."/>
            <person name="Pils B."/>
            <person name="Prigge M."/>
            <person name="Rensing S.A."/>
            <person name="Riano-Pachon D.M."/>
            <person name="Roberts A.W."/>
            <person name="Sato Y."/>
            <person name="Scheller H.V."/>
            <person name="Schulz B."/>
            <person name="Schulz C."/>
            <person name="Shakirov E.V."/>
            <person name="Shibagaki N."/>
            <person name="Shinohara N."/>
            <person name="Shippen D.E."/>
            <person name="Soerensen I."/>
            <person name="Sotooka R."/>
            <person name="Sugimoto N."/>
            <person name="Sugita M."/>
            <person name="Sumikawa N."/>
            <person name="Tanurdzic M."/>
            <person name="Theissen G."/>
            <person name="Ulvskov P."/>
            <person name="Wakazuki S."/>
            <person name="Weng J.K."/>
            <person name="Willats W.W."/>
            <person name="Wipf D."/>
            <person name="Wolf P.G."/>
            <person name="Yang L."/>
            <person name="Zimmer A.D."/>
            <person name="Zhu Q."/>
            <person name="Mitros T."/>
            <person name="Hellsten U."/>
            <person name="Loque D."/>
            <person name="Otillar R."/>
            <person name="Salamov A."/>
            <person name="Schmutz J."/>
            <person name="Shapiro H."/>
            <person name="Lindquist E."/>
            <person name="Lucas S."/>
            <person name="Rokhsar D."/>
            <person name="Grigoriev I.V."/>
        </authorList>
    </citation>
    <scope>NUCLEOTIDE SEQUENCE [LARGE SCALE GENOMIC DNA]</scope>
</reference>
<dbReference type="GO" id="GO:0006355">
    <property type="term" value="P:regulation of DNA-templated transcription"/>
    <property type="evidence" value="ECO:0000318"/>
    <property type="project" value="GO_Central"/>
</dbReference>
<dbReference type="InterPro" id="IPR036638">
    <property type="entry name" value="HLH_DNA-bd_sf"/>
</dbReference>
<dbReference type="Proteomes" id="UP000001514">
    <property type="component" value="Unassembled WGS sequence"/>
</dbReference>